<dbReference type="RefSeq" id="WP_125696853.1">
    <property type="nucleotide sequence ID" value="NZ_BOLQ01000001.1"/>
</dbReference>
<accession>A0ABW4CDJ7</accession>
<dbReference type="Proteomes" id="UP001597196">
    <property type="component" value="Unassembled WGS sequence"/>
</dbReference>
<keyword evidence="2" id="KW-1185">Reference proteome</keyword>
<proteinExistence type="predicted"/>
<reference evidence="2" key="1">
    <citation type="journal article" date="2019" name="Int. J. Syst. Evol. Microbiol.">
        <title>The Global Catalogue of Microorganisms (GCM) 10K type strain sequencing project: providing services to taxonomists for standard genome sequencing and annotation.</title>
        <authorList>
            <consortium name="The Broad Institute Genomics Platform"/>
            <consortium name="The Broad Institute Genome Sequencing Center for Infectious Disease"/>
            <person name="Wu L."/>
            <person name="Ma J."/>
        </authorList>
    </citation>
    <scope>NUCLEOTIDE SEQUENCE [LARGE SCALE GENOMIC DNA]</scope>
    <source>
        <strain evidence="2">CCM 8980</strain>
    </source>
</reference>
<gene>
    <name evidence="1" type="ORF">ACFQ4P_01165</name>
</gene>
<organism evidence="1 2">
    <name type="scientific">Lacticaseibacillus mingshuiensis</name>
    <dbReference type="NCBI Taxonomy" id="2799574"/>
    <lineage>
        <taxon>Bacteria</taxon>
        <taxon>Bacillati</taxon>
        <taxon>Bacillota</taxon>
        <taxon>Bacilli</taxon>
        <taxon>Lactobacillales</taxon>
        <taxon>Lactobacillaceae</taxon>
        <taxon>Lacticaseibacillus</taxon>
    </lineage>
</organism>
<evidence type="ECO:0000313" key="2">
    <source>
        <dbReference type="Proteomes" id="UP001597196"/>
    </source>
</evidence>
<sequence length="130" mass="14876">MLTKYKNDYEKIAMGFLSFAPDLKDIDHLRSELKLYTEDEGHALYLYREQHNADFVGIVGVETGDDFVLVRHLSLSPNVRDQATQFAVLDDLAGLYRDKRLMGSLEYTPLISAFLQYRKEDLHGTDTGAE</sequence>
<name>A0ABW4CDJ7_9LACO</name>
<dbReference type="EMBL" id="JBHTOC010000001">
    <property type="protein sequence ID" value="MFD1428857.1"/>
    <property type="molecule type" value="Genomic_DNA"/>
</dbReference>
<protein>
    <submittedName>
        <fullName evidence="1">N-acetyltransferase</fullName>
    </submittedName>
</protein>
<comment type="caution">
    <text evidence="1">The sequence shown here is derived from an EMBL/GenBank/DDBJ whole genome shotgun (WGS) entry which is preliminary data.</text>
</comment>
<evidence type="ECO:0000313" key="1">
    <source>
        <dbReference type="EMBL" id="MFD1428857.1"/>
    </source>
</evidence>